<dbReference type="GO" id="GO:0005164">
    <property type="term" value="F:tumor necrosis factor receptor binding"/>
    <property type="evidence" value="ECO:0007669"/>
    <property type="project" value="TreeGrafter"/>
</dbReference>
<feature type="compositionally biased region" description="Low complexity" evidence="2">
    <location>
        <begin position="212"/>
        <end position="228"/>
    </location>
</feature>
<feature type="compositionally biased region" description="Gly residues" evidence="2">
    <location>
        <begin position="229"/>
        <end position="239"/>
    </location>
</feature>
<feature type="compositionally biased region" description="Low complexity" evidence="2">
    <location>
        <begin position="240"/>
        <end position="263"/>
    </location>
</feature>
<accession>A0A0S4INR0</accession>
<dbReference type="InterPro" id="IPR053003">
    <property type="entry name" value="TRIM_RBCC_E3_ubiq-ligases"/>
</dbReference>
<evidence type="ECO:0000256" key="2">
    <source>
        <dbReference type="SAM" id="MobiDB-lite"/>
    </source>
</evidence>
<dbReference type="GO" id="GO:0031625">
    <property type="term" value="F:ubiquitin protein ligase binding"/>
    <property type="evidence" value="ECO:0007669"/>
    <property type="project" value="TreeGrafter"/>
</dbReference>
<dbReference type="PANTHER" id="PTHR36754:SF2">
    <property type="entry name" value="E3 UBIQUITIN-PROTEIN LIGASE TRIM37"/>
    <property type="match status" value="1"/>
</dbReference>
<dbReference type="GO" id="GO:0051865">
    <property type="term" value="P:protein autoubiquitination"/>
    <property type="evidence" value="ECO:0007669"/>
    <property type="project" value="TreeGrafter"/>
</dbReference>
<dbReference type="Gene3D" id="3.30.160.60">
    <property type="entry name" value="Classic Zinc Finger"/>
    <property type="match status" value="1"/>
</dbReference>
<dbReference type="GO" id="GO:0005778">
    <property type="term" value="C:peroxisomal membrane"/>
    <property type="evidence" value="ECO:0007669"/>
    <property type="project" value="TreeGrafter"/>
</dbReference>
<dbReference type="EMBL" id="CYKH01000031">
    <property type="protein sequence ID" value="CUE62352.1"/>
    <property type="molecule type" value="Genomic_DNA"/>
</dbReference>
<sequence>MPVQFFDPVAHLPVCIHCKMSGSHSSGEYSTHQLVPIQEAYQSSMEDLERERLIVEERRKTIYAQIASIDRRMTQVNQNHEKCQDQIYEIVQRVVQVLHEETQSKLAALLSDESELRRQLEYYGWMEGFLNYQKSAINPVEFLQVFKSHSSLLAAAPSEIVDGASNVRADIRVLGRLDVVVDDTNAAVQPAPQRIETNSSQRGGGAPGGNVGNAAALGGVAQRLPLQRDGGGGGGGGYRQGSSQQLQQQGGGSMSRASSARGSAYGGGGANNFRGNNVGGYY</sequence>
<dbReference type="GO" id="GO:0006513">
    <property type="term" value="P:protein monoubiquitination"/>
    <property type="evidence" value="ECO:0007669"/>
    <property type="project" value="TreeGrafter"/>
</dbReference>
<evidence type="ECO:0000313" key="4">
    <source>
        <dbReference type="Proteomes" id="UP000051952"/>
    </source>
</evidence>
<dbReference type="GO" id="GO:0070842">
    <property type="term" value="P:aggresome assembly"/>
    <property type="evidence" value="ECO:0007669"/>
    <property type="project" value="TreeGrafter"/>
</dbReference>
<gene>
    <name evidence="3" type="ORF">BSAL_49955</name>
</gene>
<protein>
    <submittedName>
        <fullName evidence="3">Uncharacterized protein</fullName>
    </submittedName>
</protein>
<keyword evidence="4" id="KW-1185">Reference proteome</keyword>
<proteinExistence type="predicted"/>
<feature type="region of interest" description="Disordered" evidence="2">
    <location>
        <begin position="188"/>
        <end position="270"/>
    </location>
</feature>
<evidence type="ECO:0000313" key="3">
    <source>
        <dbReference type="EMBL" id="CUE62352.1"/>
    </source>
</evidence>
<dbReference type="VEuPathDB" id="TriTrypDB:BSAL_49955"/>
<evidence type="ECO:0000256" key="1">
    <source>
        <dbReference type="SAM" id="Coils"/>
    </source>
</evidence>
<feature type="coiled-coil region" evidence="1">
    <location>
        <begin position="38"/>
        <end position="65"/>
    </location>
</feature>
<keyword evidence="1" id="KW-0175">Coiled coil</keyword>
<dbReference type="OrthoDB" id="153872at2759"/>
<dbReference type="Proteomes" id="UP000051952">
    <property type="component" value="Unassembled WGS sequence"/>
</dbReference>
<name>A0A0S4INR0_BODSA</name>
<dbReference type="GO" id="GO:0061630">
    <property type="term" value="F:ubiquitin protein ligase activity"/>
    <property type="evidence" value="ECO:0007669"/>
    <property type="project" value="TreeGrafter"/>
</dbReference>
<dbReference type="GO" id="GO:0016235">
    <property type="term" value="C:aggresome"/>
    <property type="evidence" value="ECO:0007669"/>
    <property type="project" value="TreeGrafter"/>
</dbReference>
<dbReference type="PANTHER" id="PTHR36754">
    <property type="entry name" value="E3 UBIQUITIN-PROTEIN LIGASE TRIM37"/>
    <property type="match status" value="1"/>
</dbReference>
<reference evidence="4" key="1">
    <citation type="submission" date="2015-09" db="EMBL/GenBank/DDBJ databases">
        <authorList>
            <consortium name="Pathogen Informatics"/>
        </authorList>
    </citation>
    <scope>NUCLEOTIDE SEQUENCE [LARGE SCALE GENOMIC DNA]</scope>
    <source>
        <strain evidence="4">Lake Konstanz</strain>
    </source>
</reference>
<dbReference type="AlphaFoldDB" id="A0A0S4INR0"/>
<feature type="compositionally biased region" description="Gly residues" evidence="2">
    <location>
        <begin position="202"/>
        <end position="211"/>
    </location>
</feature>
<organism evidence="3 4">
    <name type="scientific">Bodo saltans</name>
    <name type="common">Flagellated protozoan</name>
    <dbReference type="NCBI Taxonomy" id="75058"/>
    <lineage>
        <taxon>Eukaryota</taxon>
        <taxon>Discoba</taxon>
        <taxon>Euglenozoa</taxon>
        <taxon>Kinetoplastea</taxon>
        <taxon>Metakinetoplastina</taxon>
        <taxon>Eubodonida</taxon>
        <taxon>Bodonidae</taxon>
        <taxon>Bodo</taxon>
    </lineage>
</organism>